<gene>
    <name evidence="5" type="primary">nemA</name>
    <name evidence="5" type="ORF">LFYK43_07250</name>
</gene>
<dbReference type="PANTHER" id="PTHR22893">
    <property type="entry name" value="NADH OXIDOREDUCTASE-RELATED"/>
    <property type="match status" value="1"/>
</dbReference>
<dbReference type="EMBL" id="BFFP01000008">
    <property type="protein sequence ID" value="GBG94266.1"/>
    <property type="molecule type" value="Genomic_DNA"/>
</dbReference>
<evidence type="ECO:0000313" key="6">
    <source>
        <dbReference type="Proteomes" id="UP000286848"/>
    </source>
</evidence>
<dbReference type="FunFam" id="3.20.20.70:FF:000059">
    <property type="entry name" value="N-ethylmaleimide reductase, FMN-linked"/>
    <property type="match status" value="1"/>
</dbReference>
<dbReference type="InterPro" id="IPR045247">
    <property type="entry name" value="Oye-like"/>
</dbReference>
<dbReference type="CDD" id="cd02933">
    <property type="entry name" value="OYE_like_FMN"/>
    <property type="match status" value="1"/>
</dbReference>
<reference evidence="5 6" key="1">
    <citation type="journal article" date="2019" name="Int. J. Syst. Evol. Microbiol.">
        <title>Lactobacillus salitolerans sp. nov., a novel lactic acid bacterium isolated from spent mushroom substrates.</title>
        <authorList>
            <person name="Tohno M."/>
            <person name="Tanizawa Y."/>
            <person name="Kojima Y."/>
            <person name="Sakamoto M."/>
            <person name="Nakamura Y."/>
            <person name="Ohkuma M."/>
            <person name="Kobayashi H."/>
        </authorList>
    </citation>
    <scope>NUCLEOTIDE SEQUENCE [LARGE SCALE GENOMIC DNA]</scope>
    <source>
        <strain evidence="5 6">YK43</strain>
    </source>
</reference>
<dbReference type="Pfam" id="PF00724">
    <property type="entry name" value="Oxidored_FMN"/>
    <property type="match status" value="1"/>
</dbReference>
<protein>
    <submittedName>
        <fullName evidence="5">NADH-dependent flavin oxidoreductase</fullName>
    </submittedName>
</protein>
<keyword evidence="6" id="KW-1185">Reference proteome</keyword>
<evidence type="ECO:0000256" key="2">
    <source>
        <dbReference type="ARBA" id="ARBA00005979"/>
    </source>
</evidence>
<dbReference type="InterPro" id="IPR013785">
    <property type="entry name" value="Aldolase_TIM"/>
</dbReference>
<dbReference type="AlphaFoldDB" id="A0A401IRX5"/>
<dbReference type="GO" id="GO:0010181">
    <property type="term" value="F:FMN binding"/>
    <property type="evidence" value="ECO:0007669"/>
    <property type="project" value="InterPro"/>
</dbReference>
<proteinExistence type="inferred from homology"/>
<name>A0A401IRX5_9LACO</name>
<organism evidence="5 6">
    <name type="scientific">Ligilactobacillus salitolerans</name>
    <dbReference type="NCBI Taxonomy" id="1808352"/>
    <lineage>
        <taxon>Bacteria</taxon>
        <taxon>Bacillati</taxon>
        <taxon>Bacillota</taxon>
        <taxon>Bacilli</taxon>
        <taxon>Lactobacillales</taxon>
        <taxon>Lactobacillaceae</taxon>
        <taxon>Ligilactobacillus</taxon>
    </lineage>
</organism>
<keyword evidence="3" id="KW-0560">Oxidoreductase</keyword>
<dbReference type="OrthoDB" id="9772736at2"/>
<dbReference type="Proteomes" id="UP000286848">
    <property type="component" value="Unassembled WGS sequence"/>
</dbReference>
<feature type="domain" description="NADH:flavin oxidoreductase/NADH oxidase N-terminal" evidence="4">
    <location>
        <begin position="3"/>
        <end position="330"/>
    </location>
</feature>
<dbReference type="GO" id="GO:0016628">
    <property type="term" value="F:oxidoreductase activity, acting on the CH-CH group of donors, NAD or NADP as acceptor"/>
    <property type="evidence" value="ECO:0007669"/>
    <property type="project" value="UniProtKB-ARBA"/>
</dbReference>
<evidence type="ECO:0000256" key="1">
    <source>
        <dbReference type="ARBA" id="ARBA00001917"/>
    </source>
</evidence>
<dbReference type="Gene3D" id="3.20.20.70">
    <property type="entry name" value="Aldolase class I"/>
    <property type="match status" value="1"/>
</dbReference>
<accession>A0A401IRX5</accession>
<comment type="cofactor">
    <cofactor evidence="1">
        <name>FMN</name>
        <dbReference type="ChEBI" id="CHEBI:58210"/>
    </cofactor>
</comment>
<dbReference type="GO" id="GO:0005829">
    <property type="term" value="C:cytosol"/>
    <property type="evidence" value="ECO:0007669"/>
    <property type="project" value="UniProtKB-ARBA"/>
</dbReference>
<dbReference type="PANTHER" id="PTHR22893:SF91">
    <property type="entry name" value="NADPH DEHYDROGENASE 2-RELATED"/>
    <property type="match status" value="1"/>
</dbReference>
<comment type="similarity">
    <text evidence="2">Belongs to the NADH:flavin oxidoreductase/NADH oxidase family.</text>
</comment>
<sequence length="353" mass="38928">MEKLWEPFELGKLQLKNRLVMAPMTRSRAKENGTVNELAPEYYAQRASMGLLISEGTQPSPEGQGYPSTPGIYTNAQISSWKQVTQAVHDANGKLFIQLMHVGRMGHPDNIPTHQKAVAPSAIAPEEKIFTKKGMKDIPVPRALTVDQIEDTINAYRKSARAAIEAGADGVEIHGANGYLIHQFLGENSNKRHDEYGGSIQNRALFALKVAKAVVEEIGPQRVGFRISPMNMLGGVNEGENGAALYHYLVSELNKLNLVYLHMMHVGHEEVLADIRKTWKNSLIVNRAGRKMTDVSLDLDNENADLVSVGTWALANPDLVERLKIHAPLNEVDKATVYVNNGAVGYTDYPTLN</sequence>
<dbReference type="RefSeq" id="WP_124975511.1">
    <property type="nucleotide sequence ID" value="NZ_BFFP01000008.1"/>
</dbReference>
<comment type="caution">
    <text evidence="5">The sequence shown here is derived from an EMBL/GenBank/DDBJ whole genome shotgun (WGS) entry which is preliminary data.</text>
</comment>
<dbReference type="InterPro" id="IPR001155">
    <property type="entry name" value="OxRdtase_FMN_N"/>
</dbReference>
<dbReference type="SUPFAM" id="SSF51395">
    <property type="entry name" value="FMN-linked oxidoreductases"/>
    <property type="match status" value="1"/>
</dbReference>
<evidence type="ECO:0000256" key="3">
    <source>
        <dbReference type="ARBA" id="ARBA00023002"/>
    </source>
</evidence>
<evidence type="ECO:0000259" key="4">
    <source>
        <dbReference type="Pfam" id="PF00724"/>
    </source>
</evidence>
<evidence type="ECO:0000313" key="5">
    <source>
        <dbReference type="EMBL" id="GBG94266.1"/>
    </source>
</evidence>